<organism evidence="5 6">
    <name type="scientific">Chitinophaga tropicalis</name>
    <dbReference type="NCBI Taxonomy" id="2683588"/>
    <lineage>
        <taxon>Bacteria</taxon>
        <taxon>Pseudomonadati</taxon>
        <taxon>Bacteroidota</taxon>
        <taxon>Chitinophagia</taxon>
        <taxon>Chitinophagales</taxon>
        <taxon>Chitinophagaceae</taxon>
        <taxon>Chitinophaga</taxon>
    </lineage>
</organism>
<dbReference type="InterPro" id="IPR003284">
    <property type="entry name" value="Sal_SpvB"/>
</dbReference>
<dbReference type="Proteomes" id="UP000461730">
    <property type="component" value="Unassembled WGS sequence"/>
</dbReference>
<name>A0A7K1U7Q8_9BACT</name>
<dbReference type="NCBIfam" id="TIGR03696">
    <property type="entry name" value="Rhs_assc_core"/>
    <property type="match status" value="1"/>
</dbReference>
<proteinExistence type="predicted"/>
<accession>A0A7K1U7Q8</accession>
<dbReference type="SUPFAM" id="SSF69318">
    <property type="entry name" value="Integrin alpha N-terminal domain"/>
    <property type="match status" value="1"/>
</dbReference>
<comment type="caution">
    <text evidence="5">The sequence shown here is derived from an EMBL/GenBank/DDBJ whole genome shotgun (WGS) entry which is preliminary data.</text>
</comment>
<keyword evidence="2" id="KW-0964">Secreted</keyword>
<dbReference type="GO" id="GO:0005737">
    <property type="term" value="C:cytoplasm"/>
    <property type="evidence" value="ECO:0007669"/>
    <property type="project" value="InterPro"/>
</dbReference>
<dbReference type="PANTHER" id="PTHR32305:SF15">
    <property type="entry name" value="PROTEIN RHSA-RELATED"/>
    <property type="match status" value="1"/>
</dbReference>
<reference evidence="5 6" key="1">
    <citation type="submission" date="2019-12" db="EMBL/GenBank/DDBJ databases">
        <title>Chitinophaga sp. strain ysch24 (GDMCC 1.1355), whole genome shotgun sequence.</title>
        <authorList>
            <person name="Zhang X."/>
        </authorList>
    </citation>
    <scope>NUCLEOTIDE SEQUENCE [LARGE SCALE GENOMIC DNA]</scope>
    <source>
        <strain evidence="6">ysch24</strain>
    </source>
</reference>
<evidence type="ECO:0000256" key="1">
    <source>
        <dbReference type="ARBA" id="ARBA00004613"/>
    </source>
</evidence>
<evidence type="ECO:0000313" key="6">
    <source>
        <dbReference type="Proteomes" id="UP000461730"/>
    </source>
</evidence>
<dbReference type="PANTHER" id="PTHR32305">
    <property type="match status" value="1"/>
</dbReference>
<keyword evidence="4" id="KW-0843">Virulence</keyword>
<evidence type="ECO:0000256" key="3">
    <source>
        <dbReference type="ARBA" id="ARBA00022729"/>
    </source>
</evidence>
<dbReference type="InterPro" id="IPR050708">
    <property type="entry name" value="T6SS_VgrG/RHS"/>
</dbReference>
<evidence type="ECO:0000313" key="5">
    <source>
        <dbReference type="EMBL" id="MVT10336.1"/>
    </source>
</evidence>
<comment type="subcellular location">
    <subcellularLocation>
        <location evidence="1">Secreted</location>
    </subcellularLocation>
</comment>
<gene>
    <name evidence="5" type="ORF">GO493_18835</name>
</gene>
<dbReference type="Gene3D" id="2.130.10.130">
    <property type="entry name" value="Integrin alpha, N-terminal"/>
    <property type="match status" value="2"/>
</dbReference>
<dbReference type="Pfam" id="PF03534">
    <property type="entry name" value="SpvB"/>
    <property type="match status" value="1"/>
</dbReference>
<keyword evidence="3" id="KW-0732">Signal</keyword>
<evidence type="ECO:0000256" key="4">
    <source>
        <dbReference type="ARBA" id="ARBA00023026"/>
    </source>
</evidence>
<evidence type="ECO:0008006" key="7">
    <source>
        <dbReference type="Google" id="ProtNLM"/>
    </source>
</evidence>
<dbReference type="NCBIfam" id="TIGR01643">
    <property type="entry name" value="YD_repeat_2x"/>
    <property type="match status" value="1"/>
</dbReference>
<dbReference type="Gene3D" id="2.180.10.10">
    <property type="entry name" value="RHS repeat-associated core"/>
    <property type="match status" value="2"/>
</dbReference>
<sequence>MSPSPCNKHDALLQAMKNYYYACLALLLLSHAAAGQRKRVNKLKQPVPAILPSFNGIINGKMTVTPDGAFTYAIPLQLPPGNVGAEPGLELTYSSQSPNGLLGAGFSLSGLSAVTRTGATVPEDGFRGGVNYNANDRFALDGARLMNNSSGASQYFNAGSSYYTEQQSWSNVVANGTAGQGPASFTVYREDGSVAQYNSQVVAQGPAFSGSSLQGSVRKWLISSLTSTTGNTVSYAYTSMPKNLQGIPMNGSANDGTAYPDVISYNGRMIQFLYEPRPDTLMQYSGGAGNSVSVRLKAIQSFLLAGNDTTPVNSYLFSYDSTAPLNISRLATVVFLGKQGGASQPLTFQWTNGASGLVGQTISWNGPGANTGYVADFNGDGITDLAPVSNNAITNIYYGAPGGFTTQPLSGSLLVTPNSTVSDFNGDGLPDLLVPKTGIGLLYYGNGQAFNTTPVVINNFQFSQSCATCQWTADFNGDGLADFLSITGTTGYLYIANGNGFNPVQNLNNLSLNGSQIFVGDVNGDGQADLFSAGNTGGTLYLSDFSHTGSFLPSIPLPGMTISSSMQNNLLADYNSDGLADLLAYTGTQYNLYYSNGQGFNNAIPLNNINLGSSENWLSDFNGDGTMDFYTLNGTASTIYYYAGNRFQAQTGNSPALLSENTWSGDFNGDGIADLFAANTATIYYGGNATAGTIPAANQVPNLVTSINNGINGTYAVQYAPITNAAVYTPQANTGTALEELRTQNRYNSQALAPVQLSPYPYVHTQSARYVVQNYTMADGLGNSYPYSYRYSGSLQDVQAYGWLGFQQTTVTDSSAGNMLTNQYLQLYPATGRVYNSSKYDLSGNLLLQRRTTYNIVADSLDLLPSVSYQVLPATRRNDYYDYGTFAYTTGVNYYYDAFGNVTTLVQLNDTTELYNKVYTINNYINDTSGWHIGYLTSSTLAADSAGNNILKATAYRYDSTTWQPVSKTAWLDTDSSWLSEQYAYDTYGNKVTVVNFAGDTAQYAYDSTYHTFPVIQTSPPNQWNNKLVNTMTYDPAFGKLAIATDANGNTLQTISDQFGRDSLMMGPDSSGNAVVLSQVFYYLNGATGYTRQRLVRNNWNGLQWDSSTVSYDGLNRDIQHSWSGQNHQPVLQKKSYNSKNQVVTASLPFFAQDTAQVSTYQYDPYQRIITASLPGPGGQTILNQYSYTGKQIMIKNAVGSADSTTSYRNFDYYNGGRVTTQRQDEAGFITGFAYDLLGRNTAVTDPGGLITSYTLNSLGDMIATTNPASGNTWYLRNYTSNYYAEVNNTGDTIVHQYDALGREITRQSPTGTISFQYDVPGIANGMTNRCKVILEDTSVYYTYAYDAYHQQVNATLHIGGQDYTEDITYNPDKVVNSLQYPDQSTAQYSYYDNGYLQQVSMTDANGNGSPQNYLTYGQYDAAGNETQLNYGNQTSRTASFNPFGSLAGYSINNANGQTFVNKSYTWNLVNNITAITDSLNASNSELYQYTLNNRLDSAVGSYGAAGYAYDSSGNLLRKDSVVYQYNNQYQVTAGYNNNNPYFTAGYDSNGNLSWRTLYKGQDSVRQTYVYNVYNQLTAVLSGADTLFTFMYNESGNRLIKKDYQQGITTYYISPHYTVYTSADSVWTTKYVCSPASMIAAVNAGAASGGAFSPRGISYLHQNFIGSTVLTTDTLGNTASQVQYAPFGSLAAVSGQDTATYLFGSKELDGSGLYYFDARYYDPVTGRFTTADDRPGGHRLQTDVFNRYAYTVNNPVKYVDPSGHTLGGGIILAVLQFIADIFTAGAEIPEELAADGAMIAARRAAEEETDATFLRALSRARQIGDIDDEKAVSIYQTMRDINDGFSPAERLAMEGAHGVYESPLIGGDLPGSDAYGNPFWRNRLGQLLDEEIDYRERTTATGENMWLDSRREIGNLLTNNVGMGYKFVLSFDDFTLRVGTEALKHAAIEGEGRLVYIAGEVTLQRDGTLLLESISGHYTPKIAGLPTSAPFWRMIEEKGYLQFTRIIYEGF</sequence>
<dbReference type="Pfam" id="PF13517">
    <property type="entry name" value="FG-GAP_3"/>
    <property type="match status" value="3"/>
</dbReference>
<evidence type="ECO:0000256" key="2">
    <source>
        <dbReference type="ARBA" id="ARBA00022525"/>
    </source>
</evidence>
<protein>
    <recommendedName>
        <fullName evidence="7">Insecticide toxin TcdB middle/N-terminal domain-containing protein</fullName>
    </recommendedName>
</protein>
<keyword evidence="6" id="KW-1185">Reference proteome</keyword>
<dbReference type="InterPro" id="IPR022385">
    <property type="entry name" value="Rhs_assc_core"/>
</dbReference>
<dbReference type="EMBL" id="WRXN01000008">
    <property type="protein sequence ID" value="MVT10336.1"/>
    <property type="molecule type" value="Genomic_DNA"/>
</dbReference>
<dbReference type="InterPro" id="IPR013517">
    <property type="entry name" value="FG-GAP"/>
</dbReference>
<dbReference type="InterPro" id="IPR028994">
    <property type="entry name" value="Integrin_alpha_N"/>
</dbReference>
<dbReference type="GO" id="GO:0005576">
    <property type="term" value="C:extracellular region"/>
    <property type="evidence" value="ECO:0007669"/>
    <property type="project" value="UniProtKB-SubCell"/>
</dbReference>
<dbReference type="InterPro" id="IPR006530">
    <property type="entry name" value="YD"/>
</dbReference>